<reference evidence="2 3" key="1">
    <citation type="submission" date="2020-03" db="EMBL/GenBank/DDBJ databases">
        <title>Draft Genome Sequence of Cudoniella acicularis.</title>
        <authorList>
            <person name="Buettner E."/>
            <person name="Kellner H."/>
        </authorList>
    </citation>
    <scope>NUCLEOTIDE SEQUENCE [LARGE SCALE GENOMIC DNA]</scope>
    <source>
        <strain evidence="2 3">DSM 108380</strain>
    </source>
</reference>
<dbReference type="CDD" id="cd09917">
    <property type="entry name" value="F-box_SF"/>
    <property type="match status" value="1"/>
</dbReference>
<comment type="caution">
    <text evidence="2">The sequence shown here is derived from an EMBL/GenBank/DDBJ whole genome shotgun (WGS) entry which is preliminary data.</text>
</comment>
<dbReference type="OrthoDB" id="3452648at2759"/>
<dbReference type="PROSITE" id="PS50181">
    <property type="entry name" value="FBOX"/>
    <property type="match status" value="1"/>
</dbReference>
<dbReference type="Proteomes" id="UP000566819">
    <property type="component" value="Unassembled WGS sequence"/>
</dbReference>
<dbReference type="EMBL" id="JAAMPI010001993">
    <property type="protein sequence ID" value="KAF4620174.1"/>
    <property type="molecule type" value="Genomic_DNA"/>
</dbReference>
<keyword evidence="3" id="KW-1185">Reference proteome</keyword>
<evidence type="ECO:0000259" key="1">
    <source>
        <dbReference type="PROSITE" id="PS50181"/>
    </source>
</evidence>
<accession>A0A8H4VU93</accession>
<dbReference type="AlphaFoldDB" id="A0A8H4VU93"/>
<gene>
    <name evidence="2" type="ORF">G7Y89_g14646</name>
</gene>
<dbReference type="InterPro" id="IPR001810">
    <property type="entry name" value="F-box_dom"/>
</dbReference>
<protein>
    <recommendedName>
        <fullName evidence="1">F-box domain-containing protein</fullName>
    </recommendedName>
</protein>
<sequence length="182" mass="20276">MSSTSTSTPFPLLSLPTEIHTQILTACNPNDRICLTLTCKYLFSLPSTSLKKEIKTTSLTQTDSLHLCNSGAIRHRHEGTHYEERRYLSRSRLRRRDTRFIRRRGLVIARGDGRVDLVLASEVAIRGSLKIIANAMMLRYGNVFSLGSNPALGNGGDIARRVTFLPRGAKRKMGGVFMGRGE</sequence>
<evidence type="ECO:0000313" key="3">
    <source>
        <dbReference type="Proteomes" id="UP000566819"/>
    </source>
</evidence>
<evidence type="ECO:0000313" key="2">
    <source>
        <dbReference type="EMBL" id="KAF4620174.1"/>
    </source>
</evidence>
<dbReference type="SUPFAM" id="SSF81383">
    <property type="entry name" value="F-box domain"/>
    <property type="match status" value="1"/>
</dbReference>
<organism evidence="2 3">
    <name type="scientific">Cudoniella acicularis</name>
    <dbReference type="NCBI Taxonomy" id="354080"/>
    <lineage>
        <taxon>Eukaryota</taxon>
        <taxon>Fungi</taxon>
        <taxon>Dikarya</taxon>
        <taxon>Ascomycota</taxon>
        <taxon>Pezizomycotina</taxon>
        <taxon>Leotiomycetes</taxon>
        <taxon>Helotiales</taxon>
        <taxon>Tricladiaceae</taxon>
        <taxon>Cudoniella</taxon>
    </lineage>
</organism>
<proteinExistence type="predicted"/>
<name>A0A8H4VU93_9HELO</name>
<dbReference type="InterPro" id="IPR036047">
    <property type="entry name" value="F-box-like_dom_sf"/>
</dbReference>
<feature type="domain" description="F-box" evidence="1">
    <location>
        <begin position="9"/>
        <end position="57"/>
    </location>
</feature>